<dbReference type="Gene3D" id="1.10.150.130">
    <property type="match status" value="1"/>
</dbReference>
<comment type="similarity">
    <text evidence="1">Belongs to the 'phage' integrase family.</text>
</comment>
<comment type="caution">
    <text evidence="8">The sequence shown here is derived from an EMBL/GenBank/DDBJ whole genome shotgun (WGS) entry which is preliminary data.</text>
</comment>
<dbReference type="PROSITE" id="PS51900">
    <property type="entry name" value="CB"/>
    <property type="match status" value="1"/>
</dbReference>
<evidence type="ECO:0000259" key="7">
    <source>
        <dbReference type="PROSITE" id="PS51900"/>
    </source>
</evidence>
<organism evidence="8 9">
    <name type="scientific">Xylanibacter caecicola</name>
    <dbReference type="NCBI Taxonomy" id="2736294"/>
    <lineage>
        <taxon>Bacteria</taxon>
        <taxon>Pseudomonadati</taxon>
        <taxon>Bacteroidota</taxon>
        <taxon>Bacteroidia</taxon>
        <taxon>Bacteroidales</taxon>
        <taxon>Prevotellaceae</taxon>
        <taxon>Xylanibacter</taxon>
    </lineage>
</organism>
<gene>
    <name evidence="8" type="ORF">HPS54_08160</name>
</gene>
<evidence type="ECO:0000256" key="1">
    <source>
        <dbReference type="ARBA" id="ARBA00008857"/>
    </source>
</evidence>
<evidence type="ECO:0000256" key="2">
    <source>
        <dbReference type="ARBA" id="ARBA00022908"/>
    </source>
</evidence>
<dbReference type="InterPro" id="IPR011010">
    <property type="entry name" value="DNA_brk_join_enz"/>
</dbReference>
<dbReference type="InterPro" id="IPR025269">
    <property type="entry name" value="SAM-like_dom"/>
</dbReference>
<dbReference type="InterPro" id="IPR010998">
    <property type="entry name" value="Integrase_recombinase_N"/>
</dbReference>
<accession>A0ABX2B2I7</accession>
<evidence type="ECO:0000313" key="9">
    <source>
        <dbReference type="Proteomes" id="UP000820977"/>
    </source>
</evidence>
<sequence length="335" mass="38080">MLLGFTFSLKISIGGRKASSRRKRKEGMRDAPRAPLFLEFIDREMKRVRRRCRRSTCDNYMTARRSFAAFLGGADIPLREVTPQLVSRYSQWLSDRGVSLNTSSCYMRSLRAMYNAAAVKHRIRRCSPFSAVFTGNVPTRKRALGETDMRRIGIADVEEDTVRSWARDVFMFCFYAMGMPFADAMLLRKSRVSDGTITYLRRKTGREVTVGIEPCMERIMRKYAGCDADYVFPVPTGDRFPGGKGYARLLKCYNAALKVLSRDVGLCLPLTSYVARHTWASLAYRRNVPLHVIAQALGHSSPRVTMTYIRELDGNTVRRANKKIIRGFTSATSVQ</sequence>
<dbReference type="InterPro" id="IPR002104">
    <property type="entry name" value="Integrase_catalytic"/>
</dbReference>
<dbReference type="InterPro" id="IPR044068">
    <property type="entry name" value="CB"/>
</dbReference>
<dbReference type="InterPro" id="IPR013762">
    <property type="entry name" value="Integrase-like_cat_sf"/>
</dbReference>
<dbReference type="RefSeq" id="WP_172344943.1">
    <property type="nucleotide sequence ID" value="NZ_JABKKJ010000012.1"/>
</dbReference>
<feature type="domain" description="Core-binding (CB)" evidence="7">
    <location>
        <begin position="35"/>
        <end position="118"/>
    </location>
</feature>
<keyword evidence="2" id="KW-0229">DNA integration</keyword>
<name>A0ABX2B2I7_9BACT</name>
<dbReference type="Pfam" id="PF00589">
    <property type="entry name" value="Phage_integrase"/>
    <property type="match status" value="1"/>
</dbReference>
<dbReference type="SUPFAM" id="SSF56349">
    <property type="entry name" value="DNA breaking-rejoining enzymes"/>
    <property type="match status" value="1"/>
</dbReference>
<feature type="domain" description="Tyr recombinase" evidence="6">
    <location>
        <begin position="139"/>
        <end position="322"/>
    </location>
</feature>
<protein>
    <submittedName>
        <fullName evidence="8">Site-specific integrase</fullName>
    </submittedName>
</protein>
<keyword evidence="4" id="KW-0233">DNA recombination</keyword>
<evidence type="ECO:0000256" key="3">
    <source>
        <dbReference type="ARBA" id="ARBA00023125"/>
    </source>
</evidence>
<dbReference type="PANTHER" id="PTHR30349:SF64">
    <property type="entry name" value="PROPHAGE INTEGRASE INTD-RELATED"/>
    <property type="match status" value="1"/>
</dbReference>
<dbReference type="Gene3D" id="1.10.443.10">
    <property type="entry name" value="Intergrase catalytic core"/>
    <property type="match status" value="1"/>
</dbReference>
<dbReference type="InterPro" id="IPR050090">
    <property type="entry name" value="Tyrosine_recombinase_XerCD"/>
</dbReference>
<keyword evidence="9" id="KW-1185">Reference proteome</keyword>
<evidence type="ECO:0000256" key="4">
    <source>
        <dbReference type="ARBA" id="ARBA00023172"/>
    </source>
</evidence>
<dbReference type="PROSITE" id="PS51898">
    <property type="entry name" value="TYR_RECOMBINASE"/>
    <property type="match status" value="1"/>
</dbReference>
<proteinExistence type="inferred from homology"/>
<dbReference type="Pfam" id="PF13102">
    <property type="entry name" value="Phage_int_SAM_5"/>
    <property type="match status" value="1"/>
</dbReference>
<dbReference type="EMBL" id="JABKKJ010000012">
    <property type="protein sequence ID" value="NPE25483.1"/>
    <property type="molecule type" value="Genomic_DNA"/>
</dbReference>
<evidence type="ECO:0000256" key="5">
    <source>
        <dbReference type="PROSITE-ProRule" id="PRU01248"/>
    </source>
</evidence>
<dbReference type="Proteomes" id="UP000820977">
    <property type="component" value="Unassembled WGS sequence"/>
</dbReference>
<evidence type="ECO:0000259" key="6">
    <source>
        <dbReference type="PROSITE" id="PS51898"/>
    </source>
</evidence>
<evidence type="ECO:0000313" key="8">
    <source>
        <dbReference type="EMBL" id="NPE25483.1"/>
    </source>
</evidence>
<reference evidence="8 9" key="1">
    <citation type="submission" date="2020-05" db="EMBL/GenBank/DDBJ databases">
        <title>Distinct polysaccharide utilization as determinants for interspecies competition between intestinal Prevotella spp.</title>
        <authorList>
            <person name="Galvez E.J.C."/>
            <person name="Iljazovic A."/>
            <person name="Strowig T."/>
        </authorList>
    </citation>
    <scope>NUCLEOTIDE SEQUENCE [LARGE SCALE GENOMIC DNA]</scope>
    <source>
        <strain evidence="8 9">PCHR</strain>
    </source>
</reference>
<keyword evidence="3 5" id="KW-0238">DNA-binding</keyword>
<dbReference type="PANTHER" id="PTHR30349">
    <property type="entry name" value="PHAGE INTEGRASE-RELATED"/>
    <property type="match status" value="1"/>
</dbReference>